<name>A0A179RZM5_9HYPH</name>
<evidence type="ECO:0000313" key="2">
    <source>
        <dbReference type="Proteomes" id="UP000078316"/>
    </source>
</evidence>
<dbReference type="PANTHER" id="PTHR39431">
    <property type="entry name" value="FRPA/C-RELATED PROTEIN"/>
    <property type="match status" value="1"/>
</dbReference>
<comment type="caution">
    <text evidence="1">The sequence shown here is derived from an EMBL/GenBank/DDBJ whole genome shotgun (WGS) entry which is preliminary data.</text>
</comment>
<dbReference type="InterPro" id="IPR018247">
    <property type="entry name" value="EF_Hand_1_Ca_BS"/>
</dbReference>
<gene>
    <name evidence="1" type="ORF">A5481_27165</name>
</gene>
<dbReference type="EMBL" id="LWHQ01000064">
    <property type="protein sequence ID" value="OAS18097.1"/>
    <property type="molecule type" value="Genomic_DNA"/>
</dbReference>
<dbReference type="Proteomes" id="UP000078316">
    <property type="component" value="Unassembled WGS sequence"/>
</dbReference>
<organism evidence="1 2">
    <name type="scientific">Methylobacterium platani</name>
    <dbReference type="NCBI Taxonomy" id="427683"/>
    <lineage>
        <taxon>Bacteria</taxon>
        <taxon>Pseudomonadati</taxon>
        <taxon>Pseudomonadota</taxon>
        <taxon>Alphaproteobacteria</taxon>
        <taxon>Hyphomicrobiales</taxon>
        <taxon>Methylobacteriaceae</taxon>
        <taxon>Methylobacterium</taxon>
    </lineage>
</organism>
<dbReference type="PROSITE" id="PS00018">
    <property type="entry name" value="EF_HAND_1"/>
    <property type="match status" value="1"/>
</dbReference>
<protein>
    <submittedName>
        <fullName evidence="1">Uncharacterized protein</fullName>
    </submittedName>
</protein>
<accession>A0A179RZM5</accession>
<dbReference type="PANTHER" id="PTHR39431:SF1">
    <property type="entry name" value="FRPA_C-RELATED PROTEIN"/>
    <property type="match status" value="1"/>
</dbReference>
<dbReference type="STRING" id="427683.A5481_27165"/>
<proteinExistence type="predicted"/>
<sequence length="1036" mass="110416">MLGAAALYLQTAYAADTVETKQSFEDWAAEKAPAFLASVPAAAVELVGLHLLAIAGRVGLAFVISTDVAMGYEAFTKFAKNYVKAYPDSQLAGPLAALSEAFATMEKTTVFKAVHEYYSKLGEISNYITAPLTPKVEVYTGATAARLPTDVGWKVWLSGQDQAQIFGNENANILFHSGFGEVFGEGGNDILLGLAGKAIKKGDRVWPSRADSPLAEADLALRLDGGVGNDWVIALGGKQVTTIGGLGRDWIYNRSEGGIIYGDNDKDGKAENTFANSDNIWYSPNTVVKDAQHRDFLKFYGLTLTGGSAEGGIAGLAVSGAFGGATGLANFYRAFDENGKYDPSRSIYFDHLIPWMTYMFRPNASGKLDMYVTNLFDQVFNAIYGGSTKEAYKKQQELDKQGILKGWMKVENFDLAISLWGAEQPALAREGTFNMVFKAANPVADLLALMAPLLHTAIGQGLAAKYGGLALVEQALTLAAATVRRAKGAAWAVDLDPLVIDLDGDGIETTELATSGVYFDLDQDLFAERTGWIGADDGFLVRDRNGNGRIDDIAEMFGGVGRSGFADLSALDSDGDGRITRADLLWSTLQVWRDGDGDGETDAGELLSLEALGITEIGLATQGLDATTPQGTRLTAAGQVTFTDGRTRRIFDAVLPANDTDTRYAGEAGRAAWQGSARLDLKGFGRVTDLAVATANDIALGQRAAATAAAMTVPRMRDLVATVGDLLGAWGASQEQTRELTPVLTGVDAAGAAVLLDRGVYVEDAAGGYWTLASGTLLRDAAGAAIARATLEDVLAQGAGWRLEQTWSPSERAAALGHREAAPYLMRVVDGRAVILDHGVRRSDGSWSLASDPGTRYASAEAILALGHPVGTEWRREALGFNPHAALPVSRLGVRFTDGIAVDYTVQVTDRDGSFHVWARNLDRALQLEWKTGDSREFSLRNYAIDFDHLDEVGSTDSSTYRVEMLTPAQFHFATSLAGIDFRPEMLTARLDAATGHLAYAVGPTGRANLSADPGACVSGIASDIAPGHHDMRRAA</sequence>
<reference evidence="1 2" key="1">
    <citation type="submission" date="2016-04" db="EMBL/GenBank/DDBJ databases">
        <authorList>
            <person name="Evans L.H."/>
            <person name="Alamgir A."/>
            <person name="Owens N."/>
            <person name="Weber N.D."/>
            <person name="Virtaneva K."/>
            <person name="Barbian K."/>
            <person name="Babar A."/>
            <person name="Rosenke K."/>
        </authorList>
    </citation>
    <scope>NUCLEOTIDE SEQUENCE [LARGE SCALE GENOMIC DNA]</scope>
    <source>
        <strain evidence="1 2">PMB02</strain>
    </source>
</reference>
<evidence type="ECO:0000313" key="1">
    <source>
        <dbReference type="EMBL" id="OAS18097.1"/>
    </source>
</evidence>
<dbReference type="AlphaFoldDB" id="A0A179RZM5"/>